<dbReference type="FunFam" id="3.40.50.10210:FF:000001">
    <property type="entry name" value="Nicotinate-nucleotide--dimethylbenzimidazole phosphoribosyltransferase"/>
    <property type="match status" value="1"/>
</dbReference>
<reference evidence="11" key="1">
    <citation type="journal article" date="2014" name="Int. J. Syst. Evol. Microbiol.">
        <title>Complete genome sequence of Corynebacterium casei LMG S-19264T (=DSM 44701T), isolated from a smear-ripened cheese.</title>
        <authorList>
            <consortium name="US DOE Joint Genome Institute (JGI-PGF)"/>
            <person name="Walter F."/>
            <person name="Albersmeier A."/>
            <person name="Kalinowski J."/>
            <person name="Ruckert C."/>
        </authorList>
    </citation>
    <scope>NUCLEOTIDE SEQUENCE</scope>
    <source>
        <strain evidence="11">JCM 13306</strain>
    </source>
</reference>
<dbReference type="EMBL" id="BNBA01000005">
    <property type="protein sequence ID" value="GHH49444.1"/>
    <property type="molecule type" value="Genomic_DNA"/>
</dbReference>
<keyword evidence="7 10" id="KW-0808">Transferase</keyword>
<keyword evidence="12" id="KW-1185">Reference proteome</keyword>
<reference evidence="11" key="2">
    <citation type="submission" date="2020-09" db="EMBL/GenBank/DDBJ databases">
        <authorList>
            <person name="Sun Q."/>
            <person name="Ohkuma M."/>
        </authorList>
    </citation>
    <scope>NUCLEOTIDE SEQUENCE</scope>
    <source>
        <strain evidence="11">JCM 13306</strain>
    </source>
</reference>
<evidence type="ECO:0000256" key="6">
    <source>
        <dbReference type="ARBA" id="ARBA00022676"/>
    </source>
</evidence>
<evidence type="ECO:0000313" key="12">
    <source>
        <dbReference type="Proteomes" id="UP000623958"/>
    </source>
</evidence>
<dbReference type="Pfam" id="PF02277">
    <property type="entry name" value="DBI_PRT"/>
    <property type="match status" value="1"/>
</dbReference>
<dbReference type="PANTHER" id="PTHR43463:SF1">
    <property type="entry name" value="NICOTINATE-NUCLEOTIDE--DIMETHYLBENZIMIDAZOLE PHOSPHORIBOSYLTRANSFERASE"/>
    <property type="match status" value="1"/>
</dbReference>
<comment type="similarity">
    <text evidence="2 10">Belongs to the CobT family.</text>
</comment>
<dbReference type="SUPFAM" id="SSF52733">
    <property type="entry name" value="Nicotinate mononucleotide:5,6-dimethylbenzimidazole phosphoribosyltransferase (CobT)"/>
    <property type="match status" value="1"/>
</dbReference>
<dbReference type="GO" id="GO:0008939">
    <property type="term" value="F:nicotinate-nucleotide-dimethylbenzimidazole phosphoribosyltransferase activity"/>
    <property type="evidence" value="ECO:0007669"/>
    <property type="project" value="UniProtKB-UniRule"/>
</dbReference>
<evidence type="ECO:0000256" key="1">
    <source>
        <dbReference type="ARBA" id="ARBA00005049"/>
    </source>
</evidence>
<keyword evidence="5 10" id="KW-0169">Cobalamin biosynthesis</keyword>
<dbReference type="Gene3D" id="1.10.1610.10">
    <property type="match status" value="1"/>
</dbReference>
<evidence type="ECO:0000256" key="7">
    <source>
        <dbReference type="ARBA" id="ARBA00022679"/>
    </source>
</evidence>
<comment type="function">
    <text evidence="10">Catalyzes the synthesis of alpha-ribazole-5'-phosphate from nicotinate mononucleotide (NAMN) and 5,6-dimethylbenzimidazole (DMB).</text>
</comment>
<gene>
    <name evidence="10 11" type="primary">cobT</name>
    <name evidence="11" type="ORF">GCM10009090_08830</name>
</gene>
<proteinExistence type="inferred from homology"/>
<comment type="catalytic activity">
    <reaction evidence="9 10">
        <text>5,6-dimethylbenzimidazole + nicotinate beta-D-ribonucleotide = alpha-ribazole 5'-phosphate + nicotinate + H(+)</text>
        <dbReference type="Rhea" id="RHEA:11196"/>
        <dbReference type="ChEBI" id="CHEBI:15378"/>
        <dbReference type="ChEBI" id="CHEBI:15890"/>
        <dbReference type="ChEBI" id="CHEBI:32544"/>
        <dbReference type="ChEBI" id="CHEBI:57502"/>
        <dbReference type="ChEBI" id="CHEBI:57918"/>
        <dbReference type="EC" id="2.4.2.21"/>
    </reaction>
</comment>
<evidence type="ECO:0000256" key="5">
    <source>
        <dbReference type="ARBA" id="ARBA00022573"/>
    </source>
</evidence>
<dbReference type="AlphaFoldDB" id="A0A919F6N7"/>
<sequence>MNLDWIHAPCAVPDAQAREAAAARQRQLTKPPGSLGMLERLALDLAAWQGRERPRLDKVWIAVYAGDHGIAAEGVSAFPQVVTGEMVRNFATGGAAIAVLARTLGATLEVVDLGTVNDPGEVPGVRRAIIAPSTANACEAPAMTEAQLAAALAAGAESVAQARAAQAALFVAGEMGIANTASAAALACALLAREPEAMTGAGTGLDAIGIAHKVAAVARALARQAGADTPLEKLRCLGGFEIAAMSGAYLAAAQAGLPALVDGFIASTAALAAVRINPGVRDWLLFAHRSPERGHAAVLEALQARPLLDLGMRLGEASGAAVAVPLLRLACALHDGMATFDEAGVSEAGSRQPGAGQAKA</sequence>
<dbReference type="NCBIfam" id="TIGR03160">
    <property type="entry name" value="cobT_DBIPRT"/>
    <property type="match status" value="1"/>
</dbReference>
<comment type="caution">
    <text evidence="11">The sequence shown here is derived from an EMBL/GenBank/DDBJ whole genome shotgun (WGS) entry which is preliminary data.</text>
</comment>
<dbReference type="CDD" id="cd02439">
    <property type="entry name" value="DMB-PRT_CobT"/>
    <property type="match status" value="1"/>
</dbReference>
<evidence type="ECO:0000256" key="4">
    <source>
        <dbReference type="ARBA" id="ARBA00015486"/>
    </source>
</evidence>
<evidence type="ECO:0000256" key="9">
    <source>
        <dbReference type="ARBA" id="ARBA00047340"/>
    </source>
</evidence>
<comment type="pathway">
    <text evidence="1 10">Nucleoside biosynthesis; alpha-ribazole biosynthesis; alpha-ribazole from 5,6-dimethylbenzimidazole: step 1/2.</text>
</comment>
<dbReference type="NCBIfam" id="NF000996">
    <property type="entry name" value="PRK00105.1"/>
    <property type="match status" value="1"/>
</dbReference>
<dbReference type="GO" id="GO:0009236">
    <property type="term" value="P:cobalamin biosynthetic process"/>
    <property type="evidence" value="ECO:0007669"/>
    <property type="project" value="UniProtKB-UniRule"/>
</dbReference>
<dbReference type="InterPro" id="IPR003200">
    <property type="entry name" value="Nict_dMeBzImd_PRibTrfase"/>
</dbReference>
<keyword evidence="6 10" id="KW-0328">Glycosyltransferase</keyword>
<evidence type="ECO:0000256" key="3">
    <source>
        <dbReference type="ARBA" id="ARBA00011991"/>
    </source>
</evidence>
<evidence type="ECO:0000313" key="11">
    <source>
        <dbReference type="EMBL" id="GHH49444.1"/>
    </source>
</evidence>
<feature type="active site" description="Proton acceptor" evidence="10">
    <location>
        <position position="316"/>
    </location>
</feature>
<dbReference type="Gene3D" id="3.40.50.10210">
    <property type="match status" value="1"/>
</dbReference>
<dbReference type="HAMAP" id="MF_00230">
    <property type="entry name" value="CobT"/>
    <property type="match status" value="1"/>
</dbReference>
<dbReference type="InterPro" id="IPR023195">
    <property type="entry name" value="Nict_dMeBzImd_PRibTrfase_N"/>
</dbReference>
<protein>
    <recommendedName>
        <fullName evidence="4 10">Nicotinate-nucleotide--dimethylbenzimidazole phosphoribosyltransferase</fullName>
        <shortName evidence="10">NN:DBI PRT</shortName>
        <ecNumber evidence="3 10">2.4.2.21</ecNumber>
    </recommendedName>
    <alternativeName>
        <fullName evidence="8 10">N(1)-alpha-phosphoribosyltransferase</fullName>
    </alternativeName>
</protein>
<dbReference type="RefSeq" id="WP_434028659.1">
    <property type="nucleotide sequence ID" value="NZ_BNBA01000005.1"/>
</dbReference>
<evidence type="ECO:0000256" key="10">
    <source>
        <dbReference type="HAMAP-Rule" id="MF_00230"/>
    </source>
</evidence>
<accession>A0A919F6N7</accession>
<dbReference type="Proteomes" id="UP000623958">
    <property type="component" value="Unassembled WGS sequence"/>
</dbReference>
<dbReference type="EC" id="2.4.2.21" evidence="3 10"/>
<dbReference type="InterPro" id="IPR017846">
    <property type="entry name" value="Nict_dMeBzImd_PRibTrfase_bact"/>
</dbReference>
<evidence type="ECO:0000256" key="2">
    <source>
        <dbReference type="ARBA" id="ARBA00007110"/>
    </source>
</evidence>
<dbReference type="PANTHER" id="PTHR43463">
    <property type="entry name" value="NICOTINATE-NUCLEOTIDE--DIMETHYLBENZIMIDAZOLE PHOSPHORIBOSYLTRANSFERASE"/>
    <property type="match status" value="1"/>
</dbReference>
<organism evidence="11 12">
    <name type="scientific">Xanthomonas boreopolis</name>
    <dbReference type="NCBI Taxonomy" id="86183"/>
    <lineage>
        <taxon>Bacteria</taxon>
        <taxon>Pseudomonadati</taxon>
        <taxon>Pseudomonadota</taxon>
        <taxon>Gammaproteobacteria</taxon>
        <taxon>Lysobacterales</taxon>
        <taxon>Lysobacteraceae</taxon>
        <taxon>Xanthomonas</taxon>
    </lineage>
</organism>
<dbReference type="InterPro" id="IPR036087">
    <property type="entry name" value="Nict_dMeBzImd_PRibTrfase_sf"/>
</dbReference>
<name>A0A919F6N7_9XANT</name>
<evidence type="ECO:0000256" key="8">
    <source>
        <dbReference type="ARBA" id="ARBA00030686"/>
    </source>
</evidence>